<comment type="caution">
    <text evidence="10">The sequence shown here is derived from an EMBL/GenBank/DDBJ whole genome shotgun (WGS) entry which is preliminary data.</text>
</comment>
<evidence type="ECO:0000256" key="4">
    <source>
        <dbReference type="ARBA" id="ARBA00022519"/>
    </source>
</evidence>
<proteinExistence type="inferred from homology"/>
<dbReference type="PANTHER" id="PTHR30574:SF1">
    <property type="entry name" value="SULPHUR TRANSPORT DOMAIN-CONTAINING PROTEIN"/>
    <property type="match status" value="1"/>
</dbReference>
<feature type="transmembrane region" description="Helical" evidence="9">
    <location>
        <begin position="53"/>
        <end position="72"/>
    </location>
</feature>
<dbReference type="AlphaFoldDB" id="A0A103U6D1"/>
<evidence type="ECO:0000256" key="1">
    <source>
        <dbReference type="ARBA" id="ARBA00004429"/>
    </source>
</evidence>
<keyword evidence="4" id="KW-0997">Cell inner membrane</keyword>
<feature type="transmembrane region" description="Helical" evidence="9">
    <location>
        <begin position="12"/>
        <end position="32"/>
    </location>
</feature>
<gene>
    <name evidence="10" type="ORF">WS90_33470</name>
</gene>
<keyword evidence="7 9" id="KW-0472">Membrane</keyword>
<evidence type="ECO:0000256" key="9">
    <source>
        <dbReference type="SAM" id="Phobius"/>
    </source>
</evidence>
<feature type="transmembrane region" description="Helical" evidence="9">
    <location>
        <begin position="116"/>
        <end position="137"/>
    </location>
</feature>
<name>A0A103U6D1_BURCE</name>
<dbReference type="EMBL" id="LOYH01000105">
    <property type="protein sequence ID" value="KVK73074.1"/>
    <property type="molecule type" value="Genomic_DNA"/>
</dbReference>
<keyword evidence="6 9" id="KW-1133">Transmembrane helix</keyword>
<dbReference type="InterPro" id="IPR007272">
    <property type="entry name" value="Sulf_transp_TsuA/YedE"/>
</dbReference>
<sequence length="144" mass="14551">MQLDALHFTPWLSLAGGVLIGLAAAWLVAFNGRIAGISGIVGGLLTARAGERGWRAAFVAGLVAAPLAMHVAGHSLTPQVDAGWFELVAAGLLVGIGTRYAGGCTSGHGVCGMSRGALRSIVATAVFMVAGFATVFVRRHVLGG</sequence>
<evidence type="ECO:0000256" key="6">
    <source>
        <dbReference type="ARBA" id="ARBA00022989"/>
    </source>
</evidence>
<comment type="subcellular location">
    <subcellularLocation>
        <location evidence="1">Cell inner membrane</location>
        <topology evidence="1">Multi-pass membrane protein</topology>
    </subcellularLocation>
</comment>
<dbReference type="GO" id="GO:0005886">
    <property type="term" value="C:plasma membrane"/>
    <property type="evidence" value="ECO:0007669"/>
    <property type="project" value="UniProtKB-SubCell"/>
</dbReference>
<keyword evidence="3" id="KW-1003">Cell membrane</keyword>
<feature type="transmembrane region" description="Helical" evidence="9">
    <location>
        <begin position="84"/>
        <end position="104"/>
    </location>
</feature>
<dbReference type="Proteomes" id="UP000069001">
    <property type="component" value="Unassembled WGS sequence"/>
</dbReference>
<protein>
    <submittedName>
        <fullName evidence="10">YeeE/YedE</fullName>
    </submittedName>
</protein>
<evidence type="ECO:0000313" key="11">
    <source>
        <dbReference type="Proteomes" id="UP000069001"/>
    </source>
</evidence>
<dbReference type="Pfam" id="PF04143">
    <property type="entry name" value="Sulf_transp"/>
    <property type="match status" value="1"/>
</dbReference>
<accession>A0A103U6D1</accession>
<organism evidence="10 11">
    <name type="scientific">Burkholderia cepacia</name>
    <name type="common">Pseudomonas cepacia</name>
    <dbReference type="NCBI Taxonomy" id="292"/>
    <lineage>
        <taxon>Bacteria</taxon>
        <taxon>Pseudomonadati</taxon>
        <taxon>Pseudomonadota</taxon>
        <taxon>Betaproteobacteria</taxon>
        <taxon>Burkholderiales</taxon>
        <taxon>Burkholderiaceae</taxon>
        <taxon>Burkholderia</taxon>
        <taxon>Burkholderia cepacia complex</taxon>
    </lineage>
</organism>
<dbReference type="PANTHER" id="PTHR30574">
    <property type="entry name" value="INNER MEMBRANE PROTEIN YEDE"/>
    <property type="match status" value="1"/>
</dbReference>
<keyword evidence="5 9" id="KW-0812">Transmembrane</keyword>
<comment type="similarity">
    <text evidence="8">Belongs to the TsuA/YedE (TC 9.B.102) family.</text>
</comment>
<evidence type="ECO:0000256" key="8">
    <source>
        <dbReference type="ARBA" id="ARBA00035655"/>
    </source>
</evidence>
<evidence type="ECO:0000256" key="2">
    <source>
        <dbReference type="ARBA" id="ARBA00022448"/>
    </source>
</evidence>
<dbReference type="RefSeq" id="WP_059530283.1">
    <property type="nucleotide sequence ID" value="NZ_LOXZ01000048.1"/>
</dbReference>
<evidence type="ECO:0000256" key="7">
    <source>
        <dbReference type="ARBA" id="ARBA00023136"/>
    </source>
</evidence>
<keyword evidence="2" id="KW-0813">Transport</keyword>
<evidence type="ECO:0000256" key="5">
    <source>
        <dbReference type="ARBA" id="ARBA00022692"/>
    </source>
</evidence>
<evidence type="ECO:0000313" key="10">
    <source>
        <dbReference type="EMBL" id="KVK73074.1"/>
    </source>
</evidence>
<evidence type="ECO:0000256" key="3">
    <source>
        <dbReference type="ARBA" id="ARBA00022475"/>
    </source>
</evidence>
<reference evidence="10 11" key="1">
    <citation type="submission" date="2015-11" db="EMBL/GenBank/DDBJ databases">
        <title>Expanding the genomic diversity of Burkholderia species for the development of highly accurate diagnostics.</title>
        <authorList>
            <person name="Sahl J."/>
            <person name="Keim P."/>
            <person name="Wagner D."/>
        </authorList>
    </citation>
    <scope>NUCLEOTIDE SEQUENCE [LARGE SCALE GENOMIC DNA]</scope>
    <source>
        <strain evidence="10 11">MSMB1302</strain>
    </source>
</reference>